<dbReference type="InterPro" id="IPR001680">
    <property type="entry name" value="WD40_rpt"/>
</dbReference>
<dbReference type="AlphaFoldDB" id="B7G1Z9"/>
<name>B7G1Z9_PHATC</name>
<evidence type="ECO:0000256" key="4">
    <source>
        <dbReference type="ARBA" id="ARBA00022737"/>
    </source>
</evidence>
<sequence>MADSESRTQRAAALEEKRRRLEELKQRRSRRGEDTANVRASASANLDEYIDGLLSQPSTESVRLTESDADTVAELVPSTQNGTVAAIVSTKSASSSTTTTNNVFAEPAPAPLPKTVETFTIGTQTDTDIDDSPDAVASEENKPDLTERLLGDKDAAENDPSKDQHNQIPKMLSPEDLEKEIASKPFSNFLNSASKKVERLLGAPLLTDLFADYVGESHDLEHTESVSKETDQSKFLASRQVYECVKWTSGRDVTDMDWSPLHRELLLSTYHMCMSTSASAHLSKGSAAVSAVSPNDTLSSSLTPRSGELQSDGLALVWNLTMPSRPEHVFTCGSPVTTGRFHPSESPLIVGGCESGQMVVWDVRAGRLPVQKSALSSIAGASSKGHVHPICRMEVVEGGSGIVTSSTDGRVNFWSLSNLREPVESVQVGDSVSCFAVAPESETLVLGDEYGTLYSVPSSATSGGQRSSRKQVRKLDAKDDQGESIGHYGMVTSLSTKTFKKSTASRATGLTKGFLRNSDGLVLSSGVDWTVKLWAPAYADKPLLSFVSHSYDYMSDVKWSPTHPSLFAAASSNGTVGFWNLAKSLEDPVTGQDGIVIEPDAMSGRGLNKLEWSGDGRRIAVASSDRLHVLTLSEEVLRVQGDEDTKMMNDLIARGLIGRP</sequence>
<reference evidence="7 8" key="1">
    <citation type="journal article" date="2008" name="Nature">
        <title>The Phaeodactylum genome reveals the evolutionary history of diatom genomes.</title>
        <authorList>
            <person name="Bowler C."/>
            <person name="Allen A.E."/>
            <person name="Badger J.H."/>
            <person name="Grimwood J."/>
            <person name="Jabbari K."/>
            <person name="Kuo A."/>
            <person name="Maheswari U."/>
            <person name="Martens C."/>
            <person name="Maumus F."/>
            <person name="Otillar R.P."/>
            <person name="Rayko E."/>
            <person name="Salamov A."/>
            <person name="Vandepoele K."/>
            <person name="Beszteri B."/>
            <person name="Gruber A."/>
            <person name="Heijde M."/>
            <person name="Katinka M."/>
            <person name="Mock T."/>
            <person name="Valentin K."/>
            <person name="Verret F."/>
            <person name="Berges J.A."/>
            <person name="Brownlee C."/>
            <person name="Cadoret J.P."/>
            <person name="Chiovitti A."/>
            <person name="Choi C.J."/>
            <person name="Coesel S."/>
            <person name="De Martino A."/>
            <person name="Detter J.C."/>
            <person name="Durkin C."/>
            <person name="Falciatore A."/>
            <person name="Fournet J."/>
            <person name="Haruta M."/>
            <person name="Huysman M.J."/>
            <person name="Jenkins B.D."/>
            <person name="Jiroutova K."/>
            <person name="Jorgensen R.E."/>
            <person name="Joubert Y."/>
            <person name="Kaplan A."/>
            <person name="Kroger N."/>
            <person name="Kroth P.G."/>
            <person name="La Roche J."/>
            <person name="Lindquist E."/>
            <person name="Lommer M."/>
            <person name="Martin-Jezequel V."/>
            <person name="Lopez P.J."/>
            <person name="Lucas S."/>
            <person name="Mangogna M."/>
            <person name="McGinnis K."/>
            <person name="Medlin L.K."/>
            <person name="Montsant A."/>
            <person name="Oudot-Le Secq M.P."/>
            <person name="Napoli C."/>
            <person name="Obornik M."/>
            <person name="Parker M.S."/>
            <person name="Petit J.L."/>
            <person name="Porcel B.M."/>
            <person name="Poulsen N."/>
            <person name="Robison M."/>
            <person name="Rychlewski L."/>
            <person name="Rynearson T.A."/>
            <person name="Schmutz J."/>
            <person name="Shapiro H."/>
            <person name="Siaut M."/>
            <person name="Stanley M."/>
            <person name="Sussman M.R."/>
            <person name="Taylor A.R."/>
            <person name="Vardi A."/>
            <person name="von Dassow P."/>
            <person name="Vyverman W."/>
            <person name="Willis A."/>
            <person name="Wyrwicz L.S."/>
            <person name="Rokhsar D.S."/>
            <person name="Weissenbach J."/>
            <person name="Armbrust E.V."/>
            <person name="Green B.R."/>
            <person name="Van de Peer Y."/>
            <person name="Grigoriev I.V."/>
        </authorList>
    </citation>
    <scope>NUCLEOTIDE SEQUENCE [LARGE SCALE GENOMIC DNA]</scope>
    <source>
        <strain evidence="7 8">CCAP 1055/1</strain>
    </source>
</reference>
<evidence type="ECO:0000256" key="3">
    <source>
        <dbReference type="ARBA" id="ARBA00022574"/>
    </source>
</evidence>
<dbReference type="PANTHER" id="PTHR12442">
    <property type="entry name" value="DYNEIN INTERMEDIATE CHAIN"/>
    <property type="match status" value="1"/>
</dbReference>
<dbReference type="Pfam" id="PF00400">
    <property type="entry name" value="WD40"/>
    <property type="match status" value="1"/>
</dbReference>
<feature type="compositionally biased region" description="Basic and acidic residues" evidence="6">
    <location>
        <begin position="1"/>
        <end position="36"/>
    </location>
</feature>
<dbReference type="SUPFAM" id="SSF50978">
    <property type="entry name" value="WD40 repeat-like"/>
    <property type="match status" value="1"/>
</dbReference>
<protein>
    <recommendedName>
        <fullName evidence="9">Dynein intermediate chain</fullName>
    </recommendedName>
</protein>
<keyword evidence="4" id="KW-0677">Repeat</keyword>
<dbReference type="KEGG" id="pti:PHATRDRAFT_46969"/>
<dbReference type="GeneID" id="7202217"/>
<dbReference type="HOGENOM" id="CLU_012999_0_2_1"/>
<dbReference type="Gene3D" id="2.130.10.10">
    <property type="entry name" value="YVTN repeat-like/Quinoprotein amine dehydrogenase"/>
    <property type="match status" value="2"/>
</dbReference>
<feature type="region of interest" description="Disordered" evidence="6">
    <location>
        <begin position="124"/>
        <end position="169"/>
    </location>
</feature>
<keyword evidence="3 5" id="KW-0853">WD repeat</keyword>
<comment type="subcellular location">
    <subcellularLocation>
        <location evidence="1">Cytoplasm</location>
    </subcellularLocation>
</comment>
<dbReference type="EMBL" id="CM000614">
    <property type="protein sequence ID" value="EEC47215.1"/>
    <property type="molecule type" value="Genomic_DNA"/>
</dbReference>
<dbReference type="PaxDb" id="2850-Phatr46969"/>
<dbReference type="GO" id="GO:0005868">
    <property type="term" value="C:cytoplasmic dynein complex"/>
    <property type="evidence" value="ECO:0007669"/>
    <property type="project" value="TreeGrafter"/>
</dbReference>
<keyword evidence="2" id="KW-0963">Cytoplasm</keyword>
<keyword evidence="8" id="KW-1185">Reference proteome</keyword>
<evidence type="ECO:0000313" key="8">
    <source>
        <dbReference type="Proteomes" id="UP000000759"/>
    </source>
</evidence>
<evidence type="ECO:0008006" key="9">
    <source>
        <dbReference type="Google" id="ProtNLM"/>
    </source>
</evidence>
<organism evidence="7 8">
    <name type="scientific">Phaeodactylum tricornutum (strain CCAP 1055/1)</name>
    <dbReference type="NCBI Taxonomy" id="556484"/>
    <lineage>
        <taxon>Eukaryota</taxon>
        <taxon>Sar</taxon>
        <taxon>Stramenopiles</taxon>
        <taxon>Ochrophyta</taxon>
        <taxon>Bacillariophyta</taxon>
        <taxon>Bacillariophyceae</taxon>
        <taxon>Bacillariophycidae</taxon>
        <taxon>Naviculales</taxon>
        <taxon>Phaeodactylaceae</taxon>
        <taxon>Phaeodactylum</taxon>
    </lineage>
</organism>
<evidence type="ECO:0000256" key="2">
    <source>
        <dbReference type="ARBA" id="ARBA00022490"/>
    </source>
</evidence>
<dbReference type="GO" id="GO:0045503">
    <property type="term" value="F:dynein light chain binding"/>
    <property type="evidence" value="ECO:0007669"/>
    <property type="project" value="TreeGrafter"/>
</dbReference>
<dbReference type="OMA" id="MHDRPEY"/>
<feature type="repeat" description="WD" evidence="5">
    <location>
        <begin position="383"/>
        <end position="424"/>
    </location>
</feature>
<dbReference type="GO" id="GO:0045504">
    <property type="term" value="F:dynein heavy chain binding"/>
    <property type="evidence" value="ECO:0007669"/>
    <property type="project" value="TreeGrafter"/>
</dbReference>
<feature type="compositionally biased region" description="Polar residues" evidence="6">
    <location>
        <begin position="457"/>
        <end position="466"/>
    </location>
</feature>
<evidence type="ECO:0000256" key="1">
    <source>
        <dbReference type="ARBA" id="ARBA00004496"/>
    </source>
</evidence>
<dbReference type="eggNOG" id="KOG1587">
    <property type="taxonomic scope" value="Eukaryota"/>
</dbReference>
<accession>B7G1Z9</accession>
<evidence type="ECO:0000313" key="7">
    <source>
        <dbReference type="EMBL" id="EEC47215.1"/>
    </source>
</evidence>
<proteinExistence type="predicted"/>
<feature type="region of interest" description="Disordered" evidence="6">
    <location>
        <begin position="457"/>
        <end position="478"/>
    </location>
</feature>
<dbReference type="InterPro" id="IPR036322">
    <property type="entry name" value="WD40_repeat_dom_sf"/>
</dbReference>
<feature type="compositionally biased region" description="Basic and acidic residues" evidence="6">
    <location>
        <begin position="139"/>
        <end position="165"/>
    </location>
</feature>
<dbReference type="STRING" id="556484.B7G1Z9"/>
<evidence type="ECO:0000256" key="6">
    <source>
        <dbReference type="SAM" id="MobiDB-lite"/>
    </source>
</evidence>
<dbReference type="InterPro" id="IPR015943">
    <property type="entry name" value="WD40/YVTN_repeat-like_dom_sf"/>
</dbReference>
<reference evidence="8" key="2">
    <citation type="submission" date="2008-08" db="EMBL/GenBank/DDBJ databases">
        <authorList>
            <consortium name="Diatom Consortium"/>
            <person name="Grigoriev I."/>
            <person name="Grimwood J."/>
            <person name="Kuo A."/>
            <person name="Otillar R.P."/>
            <person name="Salamov A."/>
            <person name="Detter J.C."/>
            <person name="Lindquist E."/>
            <person name="Shapiro H."/>
            <person name="Lucas S."/>
            <person name="Glavina del Rio T."/>
            <person name="Pitluck S."/>
            <person name="Rokhsar D."/>
            <person name="Bowler C."/>
        </authorList>
    </citation>
    <scope>GENOME REANNOTATION</scope>
    <source>
        <strain evidence="8">CCAP 1055/1</strain>
    </source>
</reference>
<dbReference type="SMART" id="SM00320">
    <property type="entry name" value="WD40"/>
    <property type="match status" value="5"/>
</dbReference>
<dbReference type="InterPro" id="IPR050687">
    <property type="entry name" value="Dynein_IC"/>
</dbReference>
<feature type="region of interest" description="Disordered" evidence="6">
    <location>
        <begin position="1"/>
        <end position="42"/>
    </location>
</feature>
<dbReference type="OrthoDB" id="4189at2759"/>
<dbReference type="RefSeq" id="XP_002181292.1">
    <property type="nucleotide sequence ID" value="XM_002181256.1"/>
</dbReference>
<dbReference type="GO" id="GO:0005737">
    <property type="term" value="C:cytoplasm"/>
    <property type="evidence" value="ECO:0007669"/>
    <property type="project" value="UniProtKB-SubCell"/>
</dbReference>
<dbReference type="Proteomes" id="UP000000759">
    <property type="component" value="Chromosome 12"/>
</dbReference>
<gene>
    <name evidence="7" type="ORF">PHATRDRAFT_46969</name>
</gene>
<evidence type="ECO:0000256" key="5">
    <source>
        <dbReference type="PROSITE-ProRule" id="PRU00221"/>
    </source>
</evidence>
<dbReference type="InParanoid" id="B7G1Z9"/>
<dbReference type="PANTHER" id="PTHR12442:SF22">
    <property type="entry name" value="CYTOPLASMIC DYNEIN 1 INTERMEDIATE CHAIN-RELATED"/>
    <property type="match status" value="1"/>
</dbReference>
<dbReference type="PROSITE" id="PS50082">
    <property type="entry name" value="WD_REPEATS_2"/>
    <property type="match status" value="1"/>
</dbReference>
<dbReference type="GO" id="GO:0010970">
    <property type="term" value="P:transport along microtubule"/>
    <property type="evidence" value="ECO:0007669"/>
    <property type="project" value="TreeGrafter"/>
</dbReference>